<reference evidence="2 3" key="1">
    <citation type="journal article" date="2016" name="Nat. Commun.">
        <title>Ectomycorrhizal ecology is imprinted in the genome of the dominant symbiotic fungus Cenococcum geophilum.</title>
        <authorList>
            <consortium name="DOE Joint Genome Institute"/>
            <person name="Peter M."/>
            <person name="Kohler A."/>
            <person name="Ohm R.A."/>
            <person name="Kuo A."/>
            <person name="Krutzmann J."/>
            <person name="Morin E."/>
            <person name="Arend M."/>
            <person name="Barry K.W."/>
            <person name="Binder M."/>
            <person name="Choi C."/>
            <person name="Clum A."/>
            <person name="Copeland A."/>
            <person name="Grisel N."/>
            <person name="Haridas S."/>
            <person name="Kipfer T."/>
            <person name="LaButti K."/>
            <person name="Lindquist E."/>
            <person name="Lipzen A."/>
            <person name="Maire R."/>
            <person name="Meier B."/>
            <person name="Mihaltcheva S."/>
            <person name="Molinier V."/>
            <person name="Murat C."/>
            <person name="Poggeler S."/>
            <person name="Quandt C.A."/>
            <person name="Sperisen C."/>
            <person name="Tritt A."/>
            <person name="Tisserant E."/>
            <person name="Crous P.W."/>
            <person name="Henrissat B."/>
            <person name="Nehls U."/>
            <person name="Egli S."/>
            <person name="Spatafora J.W."/>
            <person name="Grigoriev I.V."/>
            <person name="Martin F.M."/>
        </authorList>
    </citation>
    <scope>NUCLEOTIDE SEQUENCE [LARGE SCALE GENOMIC DNA]</scope>
    <source>
        <strain evidence="2 3">CBS 459.81</strain>
    </source>
</reference>
<feature type="compositionally biased region" description="Low complexity" evidence="1">
    <location>
        <begin position="22"/>
        <end position="37"/>
    </location>
</feature>
<feature type="region of interest" description="Disordered" evidence="1">
    <location>
        <begin position="397"/>
        <end position="427"/>
    </location>
</feature>
<feature type="compositionally biased region" description="Acidic residues" evidence="1">
    <location>
        <begin position="401"/>
        <end position="418"/>
    </location>
</feature>
<proteinExistence type="predicted"/>
<feature type="region of interest" description="Disordered" evidence="1">
    <location>
        <begin position="18"/>
        <end position="38"/>
    </location>
</feature>
<dbReference type="OrthoDB" id="3789817at2759"/>
<gene>
    <name evidence="2" type="ORF">K432DRAFT_447552</name>
</gene>
<keyword evidence="3" id="KW-1185">Reference proteome</keyword>
<sequence>MHPIPCLRTTSVLIPASSNPTSLQCSDSGPSSSSAPPGEVVLQLQDHLTHRRLDPAFSQSSLIAPTPRSGLEARKLCGLTGRPHLPPSMAAPPKRLRISYTTRCNHPLHPGSIMTNLSLCPVCVVLAGLADLEAARQEYDYCGGPWSKSTDLVTGKPNTLSVWLIKARSAWLAARRRVANDVEKFEDWAEFESAWEAKHPAVGTGGFASAGWAVSVGLCGGEAEWERVLDQGVPAGTGGLVFGGENDAKTVVNDMDTAGTTETIETDNKTTKVNNKAQEMRENEEGKPKLKKKVRFDTCMLHLPSHTYRKQDAYHRGSSKYRPGIFACVDGEGWADTSWAGDHHYGSKEWMKEQREKRKVVRRSKRAERKMEREGEKVDMWVAGMFGELKEALRKVGVGEREEDWSESEEETEIETEMEGGCRGGGR</sequence>
<name>A0A8E2DYG3_9PEZI</name>
<protein>
    <submittedName>
        <fullName evidence="2">Uncharacterized protein</fullName>
    </submittedName>
</protein>
<evidence type="ECO:0000313" key="2">
    <source>
        <dbReference type="EMBL" id="OCK73959.1"/>
    </source>
</evidence>
<organism evidence="2 3">
    <name type="scientific">Lepidopterella palustris CBS 459.81</name>
    <dbReference type="NCBI Taxonomy" id="1314670"/>
    <lineage>
        <taxon>Eukaryota</taxon>
        <taxon>Fungi</taxon>
        <taxon>Dikarya</taxon>
        <taxon>Ascomycota</taxon>
        <taxon>Pezizomycotina</taxon>
        <taxon>Dothideomycetes</taxon>
        <taxon>Pleosporomycetidae</taxon>
        <taxon>Mytilinidiales</taxon>
        <taxon>Argynnaceae</taxon>
        <taxon>Lepidopterella</taxon>
    </lineage>
</organism>
<evidence type="ECO:0000256" key="1">
    <source>
        <dbReference type="SAM" id="MobiDB-lite"/>
    </source>
</evidence>
<accession>A0A8E2DYG3</accession>
<dbReference type="Proteomes" id="UP000250266">
    <property type="component" value="Unassembled WGS sequence"/>
</dbReference>
<dbReference type="EMBL" id="KV745603">
    <property type="protein sequence ID" value="OCK73959.1"/>
    <property type="molecule type" value="Genomic_DNA"/>
</dbReference>
<dbReference type="AlphaFoldDB" id="A0A8E2DYG3"/>
<evidence type="ECO:0000313" key="3">
    <source>
        <dbReference type="Proteomes" id="UP000250266"/>
    </source>
</evidence>